<comment type="caution">
    <text evidence="14">The sequence shown here is derived from an EMBL/GenBank/DDBJ whole genome shotgun (WGS) entry which is preliminary data.</text>
</comment>
<evidence type="ECO:0000256" key="3">
    <source>
        <dbReference type="ARBA" id="ARBA00004496"/>
    </source>
</evidence>
<sequence>MVRRRTEACPGGERGCELRGGRGRVLRIRGSVNGLPPELRELLQASGVGIAERRKIDHGTQYRLVRTGEEAVLNVYRTGRISVGGKPSRLRDLLENWRVSRGGRKAPESRTPPASPVPRVGTDEAGKGDYFGPLVVAGVRVRGAEAAAALERIGVRDSKTLSGSRVRSAAGEVVAAAGEENVRILSLSPPEYETRRAAAGSVPRLLGELHAEIINELCAGVELAVVDAFGAEALVRDLIPPGLRLEMRPRAEDDAAVAAASVLARDRFLQDLERLSEEVGFDLPRGATHVLDAARRVAETGGMEALKRVAKVHFVTTRQALENARGDVGRSTG</sequence>
<keyword evidence="6 10" id="KW-0540">Nuclease</keyword>
<dbReference type="Proteomes" id="UP000295244">
    <property type="component" value="Unassembled WGS sequence"/>
</dbReference>
<feature type="region of interest" description="Disordered" evidence="12">
    <location>
        <begin position="101"/>
        <end position="123"/>
    </location>
</feature>
<dbReference type="InterPro" id="IPR036397">
    <property type="entry name" value="RNaseH_sf"/>
</dbReference>
<comment type="cofactor">
    <cofactor evidence="10">
        <name>Mn(2+)</name>
        <dbReference type="ChEBI" id="CHEBI:29035"/>
    </cofactor>
    <cofactor evidence="10">
        <name>Mg(2+)</name>
        <dbReference type="ChEBI" id="CHEBI:18420"/>
    </cofactor>
    <text evidence="10">Manganese or magnesium. Binds 1 divalent metal ion per monomer in the absence of substrate. May bind a second metal ion after substrate binding.</text>
</comment>
<feature type="binding site" evidence="10">
    <location>
        <position position="227"/>
    </location>
    <ligand>
        <name>a divalent metal cation</name>
        <dbReference type="ChEBI" id="CHEBI:60240"/>
    </ligand>
</feature>
<evidence type="ECO:0000256" key="1">
    <source>
        <dbReference type="ARBA" id="ARBA00000077"/>
    </source>
</evidence>
<dbReference type="PANTHER" id="PTHR10954:SF23">
    <property type="entry name" value="RIBONUCLEASE"/>
    <property type="match status" value="1"/>
</dbReference>
<evidence type="ECO:0000256" key="10">
    <source>
        <dbReference type="PROSITE-ProRule" id="PRU01319"/>
    </source>
</evidence>
<dbReference type="InterPro" id="IPR012337">
    <property type="entry name" value="RNaseH-like_sf"/>
</dbReference>
<accession>A0A4R1BDL7</accession>
<dbReference type="InterPro" id="IPR001352">
    <property type="entry name" value="RNase_HII/HIII"/>
</dbReference>
<dbReference type="SUPFAM" id="SSF53098">
    <property type="entry name" value="Ribonuclease H-like"/>
    <property type="match status" value="1"/>
</dbReference>
<dbReference type="GO" id="GO:0003723">
    <property type="term" value="F:RNA binding"/>
    <property type="evidence" value="ECO:0007669"/>
    <property type="project" value="UniProtKB-UniRule"/>
</dbReference>
<keyword evidence="8 10" id="KW-0255">Endonuclease</keyword>
<comment type="catalytic activity">
    <reaction evidence="1 10 11">
        <text>Endonucleolytic cleavage to 5'-phosphomonoester.</text>
        <dbReference type="EC" id="3.1.26.4"/>
    </reaction>
</comment>
<evidence type="ECO:0000256" key="9">
    <source>
        <dbReference type="ARBA" id="ARBA00022801"/>
    </source>
</evidence>
<evidence type="ECO:0000259" key="13">
    <source>
        <dbReference type="PROSITE" id="PS51975"/>
    </source>
</evidence>
<dbReference type="EC" id="3.1.26.4" evidence="11"/>
<dbReference type="OrthoDB" id="9777935at2"/>
<dbReference type="Pfam" id="PF01351">
    <property type="entry name" value="RNase_HII"/>
    <property type="match status" value="1"/>
</dbReference>
<feature type="binding site" evidence="10">
    <location>
        <position position="124"/>
    </location>
    <ligand>
        <name>a divalent metal cation</name>
        <dbReference type="ChEBI" id="CHEBI:60240"/>
    </ligand>
</feature>
<evidence type="ECO:0000256" key="2">
    <source>
        <dbReference type="ARBA" id="ARBA00004065"/>
    </source>
</evidence>
<name>A0A4R1BDL7_9ACTN</name>
<dbReference type="PANTHER" id="PTHR10954">
    <property type="entry name" value="RIBONUCLEASE H2 SUBUNIT A"/>
    <property type="match status" value="1"/>
</dbReference>
<keyword evidence="15" id="KW-1185">Reference proteome</keyword>
<dbReference type="GO" id="GO:0004523">
    <property type="term" value="F:RNA-DNA hybrid ribonuclease activity"/>
    <property type="evidence" value="ECO:0007669"/>
    <property type="project" value="UniProtKB-UniRule"/>
</dbReference>
<evidence type="ECO:0000256" key="12">
    <source>
        <dbReference type="SAM" id="MobiDB-lite"/>
    </source>
</evidence>
<evidence type="ECO:0000256" key="6">
    <source>
        <dbReference type="ARBA" id="ARBA00022722"/>
    </source>
</evidence>
<comment type="subcellular location">
    <subcellularLocation>
        <location evidence="3">Cytoplasm</location>
    </subcellularLocation>
</comment>
<comment type="similarity">
    <text evidence="4">Belongs to the RNase HII family. RnhC subfamily.</text>
</comment>
<dbReference type="GO" id="GO:0043137">
    <property type="term" value="P:DNA replication, removal of RNA primer"/>
    <property type="evidence" value="ECO:0007669"/>
    <property type="project" value="TreeGrafter"/>
</dbReference>
<evidence type="ECO:0000256" key="7">
    <source>
        <dbReference type="ARBA" id="ARBA00022723"/>
    </source>
</evidence>
<dbReference type="GO" id="GO:0032299">
    <property type="term" value="C:ribonuclease H2 complex"/>
    <property type="evidence" value="ECO:0007669"/>
    <property type="project" value="TreeGrafter"/>
</dbReference>
<feature type="domain" description="RNase H type-2" evidence="13">
    <location>
        <begin position="117"/>
        <end position="326"/>
    </location>
</feature>
<feature type="binding site" evidence="10">
    <location>
        <position position="123"/>
    </location>
    <ligand>
        <name>a divalent metal cation</name>
        <dbReference type="ChEBI" id="CHEBI:60240"/>
    </ligand>
</feature>
<evidence type="ECO:0000256" key="8">
    <source>
        <dbReference type="ARBA" id="ARBA00022759"/>
    </source>
</evidence>
<evidence type="ECO:0000256" key="4">
    <source>
        <dbReference type="ARBA" id="ARBA00008378"/>
    </source>
</evidence>
<reference evidence="14 15" key="1">
    <citation type="submission" date="2019-03" db="EMBL/GenBank/DDBJ databases">
        <title>Whole genome sequence of a novel Rubrobacter taiwanensis strain, isolated from Yellowstone National Park.</title>
        <authorList>
            <person name="Freed S."/>
            <person name="Ramaley R.F."/>
            <person name="Kyndt J.A."/>
        </authorList>
    </citation>
    <scope>NUCLEOTIDE SEQUENCE [LARGE SCALE GENOMIC DNA]</scope>
    <source>
        <strain evidence="14 15">Yellowstone</strain>
    </source>
</reference>
<keyword evidence="9 10" id="KW-0378">Hydrolase</keyword>
<gene>
    <name evidence="14" type="ORF">E0L93_13300</name>
</gene>
<dbReference type="AlphaFoldDB" id="A0A4R1BDL7"/>
<dbReference type="GO" id="GO:0046872">
    <property type="term" value="F:metal ion binding"/>
    <property type="evidence" value="ECO:0007669"/>
    <property type="project" value="UniProtKB-KW"/>
</dbReference>
<comment type="function">
    <text evidence="2 11">Endonuclease that specifically degrades the RNA of RNA-DNA hybrids.</text>
</comment>
<protein>
    <recommendedName>
        <fullName evidence="11">Ribonuclease</fullName>
        <ecNumber evidence="11">3.1.26.4</ecNumber>
    </recommendedName>
</protein>
<keyword evidence="7 10" id="KW-0479">Metal-binding</keyword>
<evidence type="ECO:0000313" key="15">
    <source>
        <dbReference type="Proteomes" id="UP000295244"/>
    </source>
</evidence>
<evidence type="ECO:0000256" key="5">
    <source>
        <dbReference type="ARBA" id="ARBA00022490"/>
    </source>
</evidence>
<organism evidence="14 15">
    <name type="scientific">Rubrobacter taiwanensis</name>
    <dbReference type="NCBI Taxonomy" id="185139"/>
    <lineage>
        <taxon>Bacteria</taxon>
        <taxon>Bacillati</taxon>
        <taxon>Actinomycetota</taxon>
        <taxon>Rubrobacteria</taxon>
        <taxon>Rubrobacterales</taxon>
        <taxon>Rubrobacteraceae</taxon>
        <taxon>Rubrobacter</taxon>
    </lineage>
</organism>
<evidence type="ECO:0000313" key="14">
    <source>
        <dbReference type="EMBL" id="TCJ15127.1"/>
    </source>
</evidence>
<dbReference type="Gene3D" id="3.30.420.10">
    <property type="entry name" value="Ribonuclease H-like superfamily/Ribonuclease H"/>
    <property type="match status" value="1"/>
</dbReference>
<dbReference type="EMBL" id="SKBU01000028">
    <property type="protein sequence ID" value="TCJ15127.1"/>
    <property type="molecule type" value="Genomic_DNA"/>
</dbReference>
<keyword evidence="5" id="KW-0963">Cytoplasm</keyword>
<dbReference type="PROSITE" id="PS51975">
    <property type="entry name" value="RNASE_H_2"/>
    <property type="match status" value="1"/>
</dbReference>
<dbReference type="GO" id="GO:0006298">
    <property type="term" value="P:mismatch repair"/>
    <property type="evidence" value="ECO:0007669"/>
    <property type="project" value="TreeGrafter"/>
</dbReference>
<proteinExistence type="inferred from homology"/>
<dbReference type="InterPro" id="IPR024567">
    <property type="entry name" value="RNase_HII/HIII_dom"/>
</dbReference>
<dbReference type="GO" id="GO:0005737">
    <property type="term" value="C:cytoplasm"/>
    <property type="evidence" value="ECO:0007669"/>
    <property type="project" value="UniProtKB-SubCell"/>
</dbReference>
<evidence type="ECO:0000256" key="11">
    <source>
        <dbReference type="RuleBase" id="RU003515"/>
    </source>
</evidence>